<keyword evidence="1" id="KW-0614">Plasmid</keyword>
<evidence type="ECO:0000313" key="2">
    <source>
        <dbReference type="Proteomes" id="UP000234752"/>
    </source>
</evidence>
<dbReference type="SUPFAM" id="SSF53448">
    <property type="entry name" value="Nucleotide-diphospho-sugar transferases"/>
    <property type="match status" value="1"/>
</dbReference>
<geneLocation type="plasmid" evidence="1 2">
    <name>unnamed1</name>
</geneLocation>
<organism evidence="1 2">
    <name type="scientific">Niveispirillum cyanobacteriorum</name>
    <dbReference type="NCBI Taxonomy" id="1612173"/>
    <lineage>
        <taxon>Bacteria</taxon>
        <taxon>Pseudomonadati</taxon>
        <taxon>Pseudomonadota</taxon>
        <taxon>Alphaproteobacteria</taxon>
        <taxon>Rhodospirillales</taxon>
        <taxon>Azospirillaceae</taxon>
        <taxon>Niveispirillum</taxon>
    </lineage>
</organism>
<proteinExistence type="predicted"/>
<keyword evidence="2" id="KW-1185">Reference proteome</keyword>
<dbReference type="Pfam" id="PF00535">
    <property type="entry name" value="Glycos_transf_2"/>
    <property type="match status" value="1"/>
</dbReference>
<dbReference type="AlphaFoldDB" id="A0A2K9NJ21"/>
<dbReference type="KEGG" id="ncb:C0V82_21940"/>
<dbReference type="Proteomes" id="UP000234752">
    <property type="component" value="Plasmid unnamed1"/>
</dbReference>
<accession>A0A2K9NJ21</accession>
<protein>
    <submittedName>
        <fullName evidence="1">Family 2 glycosyl transferase</fullName>
    </submittedName>
</protein>
<dbReference type="InterPro" id="IPR029044">
    <property type="entry name" value="Nucleotide-diphossugar_trans"/>
</dbReference>
<keyword evidence="1" id="KW-0808">Transferase</keyword>
<dbReference type="EMBL" id="CP025613">
    <property type="protein sequence ID" value="AUN33072.1"/>
    <property type="molecule type" value="Genomic_DNA"/>
</dbReference>
<dbReference type="RefSeq" id="WP_102114593.1">
    <property type="nucleotide sequence ID" value="NZ_BMGN01000001.1"/>
</dbReference>
<name>A0A2K9NJ21_9PROT</name>
<dbReference type="CDD" id="cd04196">
    <property type="entry name" value="GT_2_like_d"/>
    <property type="match status" value="1"/>
</dbReference>
<sequence>MTGSVDILLATYNGASYLPALLASLEAQTHAGFRVLISDDGSTDDTPDLLREWATRFGNDRAHILTFPTRAGGACPNFARLLAASDANYVLFADQDDHWHPTKVARTLESLRALESEHSTERPCLAFCDLRVVDADLAVHHPSLWAFQGLDIEAGLHPRHLLMENVVTGCAMGINAAARRQCLPIPDKAIMHDWWLALCCTFTGHVAVIPEALIDYRQHGGNDVGASRWNLLQQLLARLHNRSDMRHQKYRAFLNQRFDQAAAVAEMLGPSLPAAERELIEEYVALRHRSWLRRRLDSIKFGFGPRDPCKRIGFLLRL</sequence>
<dbReference type="PANTHER" id="PTHR22916">
    <property type="entry name" value="GLYCOSYLTRANSFERASE"/>
    <property type="match status" value="1"/>
</dbReference>
<dbReference type="Gene3D" id="3.90.550.10">
    <property type="entry name" value="Spore Coat Polysaccharide Biosynthesis Protein SpsA, Chain A"/>
    <property type="match status" value="1"/>
</dbReference>
<reference evidence="1 2" key="1">
    <citation type="submission" date="2017-12" db="EMBL/GenBank/DDBJ databases">
        <title>Genomes of bacteria within cyanobacterial aggregates.</title>
        <authorList>
            <person name="Cai H."/>
        </authorList>
    </citation>
    <scope>NUCLEOTIDE SEQUENCE [LARGE SCALE GENOMIC DNA]</scope>
    <source>
        <strain evidence="1 2">TH16</strain>
        <plasmid evidence="1 2">unnamed1</plasmid>
    </source>
</reference>
<evidence type="ECO:0000313" key="1">
    <source>
        <dbReference type="EMBL" id="AUN33072.1"/>
    </source>
</evidence>
<dbReference type="OrthoDB" id="6383742at2"/>
<dbReference type="GO" id="GO:0016758">
    <property type="term" value="F:hexosyltransferase activity"/>
    <property type="evidence" value="ECO:0007669"/>
    <property type="project" value="UniProtKB-ARBA"/>
</dbReference>
<gene>
    <name evidence="1" type="ORF">C0V82_21940</name>
</gene>
<dbReference type="InterPro" id="IPR001173">
    <property type="entry name" value="Glyco_trans_2-like"/>
</dbReference>
<dbReference type="PANTHER" id="PTHR22916:SF3">
    <property type="entry name" value="UDP-GLCNAC:BETAGAL BETA-1,3-N-ACETYLGLUCOSAMINYLTRANSFERASE-LIKE PROTEIN 1"/>
    <property type="match status" value="1"/>
</dbReference>